<protein>
    <recommendedName>
        <fullName evidence="2">ABC1 atypical kinase-like domain-containing protein</fullName>
    </recommendedName>
</protein>
<proteinExistence type="inferred from homology"/>
<dbReference type="SUPFAM" id="SSF56112">
    <property type="entry name" value="Protein kinase-like (PK-like)"/>
    <property type="match status" value="1"/>
</dbReference>
<feature type="domain" description="ABC1 atypical kinase-like" evidence="2">
    <location>
        <begin position="1"/>
        <end position="170"/>
    </location>
</feature>
<dbReference type="PANTHER" id="PTHR43173">
    <property type="entry name" value="ABC1 FAMILY PROTEIN"/>
    <property type="match status" value="1"/>
</dbReference>
<dbReference type="GO" id="GO:0055088">
    <property type="term" value="P:lipid homeostasis"/>
    <property type="evidence" value="ECO:0007669"/>
    <property type="project" value="TreeGrafter"/>
</dbReference>
<dbReference type="EMBL" id="JARPUR010000002">
    <property type="protein sequence ID" value="KAK4883427.1"/>
    <property type="molecule type" value="Genomic_DNA"/>
</dbReference>
<organism evidence="3 4">
    <name type="scientific">Aquatica leii</name>
    <dbReference type="NCBI Taxonomy" id="1421715"/>
    <lineage>
        <taxon>Eukaryota</taxon>
        <taxon>Metazoa</taxon>
        <taxon>Ecdysozoa</taxon>
        <taxon>Arthropoda</taxon>
        <taxon>Hexapoda</taxon>
        <taxon>Insecta</taxon>
        <taxon>Pterygota</taxon>
        <taxon>Neoptera</taxon>
        <taxon>Endopterygota</taxon>
        <taxon>Coleoptera</taxon>
        <taxon>Polyphaga</taxon>
        <taxon>Elateriformia</taxon>
        <taxon>Elateroidea</taxon>
        <taxon>Lampyridae</taxon>
        <taxon>Luciolinae</taxon>
        <taxon>Aquatica</taxon>
    </lineage>
</organism>
<dbReference type="GO" id="GO:0005743">
    <property type="term" value="C:mitochondrial inner membrane"/>
    <property type="evidence" value="ECO:0007669"/>
    <property type="project" value="TreeGrafter"/>
</dbReference>
<comment type="similarity">
    <text evidence="1">Belongs to the protein kinase superfamily. ADCK protein kinase family.</text>
</comment>
<sequence length="328" mass="38187">METLVKIISWVFPDFHFQWLVDESKKNIPQELDFVQEGKNAEKISKAFRHYDWLKVPTIRWDLTTKRVLTMEYIEGGQVNDLKYIKENKINPYEVTEKLGTLYSEMIFLNGFVHSDPHPGNILVKKSDKGGVNVILLDHGLYATLTNELRVSYAKLWLSILNRDRKGMRMYSDKLGIQGDLYGLFACMVAGRSWDSILQGLEGRAKDLNGERRTMQTALPKFLPQISGILENVNRQMLLILKTNDLIRGIEHTLGTHTRNGAFRIMCYYCIRSIYSQKLYYCHTKIQRLKVSVAEKWLLLKLKVYYFFVYLGNWCNILVSLGKRPALM</sequence>
<name>A0AAN7SIS0_9COLE</name>
<evidence type="ECO:0000313" key="4">
    <source>
        <dbReference type="Proteomes" id="UP001353858"/>
    </source>
</evidence>
<dbReference type="Proteomes" id="UP001353858">
    <property type="component" value="Unassembled WGS sequence"/>
</dbReference>
<comment type="caution">
    <text evidence="3">The sequence shown here is derived from an EMBL/GenBank/DDBJ whole genome shotgun (WGS) entry which is preliminary data.</text>
</comment>
<gene>
    <name evidence="3" type="ORF">RN001_006746</name>
</gene>
<keyword evidence="4" id="KW-1185">Reference proteome</keyword>
<dbReference type="Gene3D" id="1.10.510.10">
    <property type="entry name" value="Transferase(Phosphotransferase) domain 1"/>
    <property type="match status" value="1"/>
</dbReference>
<dbReference type="Pfam" id="PF03109">
    <property type="entry name" value="ABC1"/>
    <property type="match status" value="1"/>
</dbReference>
<dbReference type="InterPro" id="IPR011009">
    <property type="entry name" value="Kinase-like_dom_sf"/>
</dbReference>
<dbReference type="PANTHER" id="PTHR43173:SF19">
    <property type="entry name" value="AARF DOMAIN-CONTAINING PROTEIN KINASE 1"/>
    <property type="match status" value="1"/>
</dbReference>
<accession>A0AAN7SIS0</accession>
<dbReference type="AlphaFoldDB" id="A0AAN7SIS0"/>
<evidence type="ECO:0000256" key="1">
    <source>
        <dbReference type="ARBA" id="ARBA00009670"/>
    </source>
</evidence>
<dbReference type="InterPro" id="IPR004147">
    <property type="entry name" value="ABC1_dom"/>
</dbReference>
<dbReference type="InterPro" id="IPR051130">
    <property type="entry name" value="Mito_struct-func_regulator"/>
</dbReference>
<dbReference type="GO" id="GO:0007005">
    <property type="term" value="P:mitochondrion organization"/>
    <property type="evidence" value="ECO:0007669"/>
    <property type="project" value="TreeGrafter"/>
</dbReference>
<evidence type="ECO:0000313" key="3">
    <source>
        <dbReference type="EMBL" id="KAK4883427.1"/>
    </source>
</evidence>
<reference evidence="4" key="1">
    <citation type="submission" date="2023-01" db="EMBL/GenBank/DDBJ databases">
        <title>Key to firefly adult light organ development and bioluminescence: homeobox transcription factors regulate luciferase expression and transportation to peroxisome.</title>
        <authorList>
            <person name="Fu X."/>
        </authorList>
    </citation>
    <scope>NUCLEOTIDE SEQUENCE [LARGE SCALE GENOMIC DNA]</scope>
</reference>
<evidence type="ECO:0000259" key="2">
    <source>
        <dbReference type="Pfam" id="PF03109"/>
    </source>
</evidence>